<evidence type="ECO:0000259" key="1">
    <source>
        <dbReference type="Pfam" id="PF12937"/>
    </source>
</evidence>
<dbReference type="EMBL" id="JAWWNJ010000046">
    <property type="protein sequence ID" value="KAK7018458.1"/>
    <property type="molecule type" value="Genomic_DNA"/>
</dbReference>
<accession>A0AAW0AYS7</accession>
<comment type="caution">
    <text evidence="2">The sequence shown here is derived from an EMBL/GenBank/DDBJ whole genome shotgun (WGS) entry which is preliminary data.</text>
</comment>
<dbReference type="Pfam" id="PF12937">
    <property type="entry name" value="F-box-like"/>
    <property type="match status" value="1"/>
</dbReference>
<dbReference type="AlphaFoldDB" id="A0AAW0AYS7"/>
<dbReference type="Gene3D" id="3.80.10.10">
    <property type="entry name" value="Ribonuclease Inhibitor"/>
    <property type="match status" value="1"/>
</dbReference>
<sequence>MPVDRMSDGITAALQCLRNDEIMSHILTFTPSNTGTLNKSKENQDLLNIALVCRAFREPALNELWRSLRSFLPLLRLLSTPGQVGRVSGTYVLAGPITQHQWDRFDDYARRVRELSLSASAAAYLIESIRPAVDPSVYLRIARGHAGPILPRLRELFCFPLRPESVIFLSPSLRTIGFQGLSASLTCTFLAALPSDAANVKDLRVESTGPFDHLIGSCVTQLRTLEELTLNLNNAPLSEYACMHEILATFGLRSLSITGSDQWESELPNYNLQSGFSELQSLGIQGGFRFISSTISSILSRHLSKITVNCSHDALVSEGTSGWKPLIHVILPREWVSLTHISLDLHHSTTATDNINILLSVIKHLRLRIFSLMRYAPMCISDADIDKFARRCPLVEQVTFTSGEQDAHTAPSLACLTSLARRCSALQMVQLSLNIPDNLTRSSSPEPYNNHVRCFFPSFVILEQLSAERILGIARYLDRLFPRLERVVSWEMPGAVYCRKIETLVRQLQAARAEVKFWSVPDIRVADDWTENLGRLR</sequence>
<evidence type="ECO:0000313" key="2">
    <source>
        <dbReference type="EMBL" id="KAK7018458.1"/>
    </source>
</evidence>
<feature type="domain" description="F-box" evidence="1">
    <location>
        <begin position="20"/>
        <end position="68"/>
    </location>
</feature>
<proteinExistence type="predicted"/>
<dbReference type="Proteomes" id="UP001362999">
    <property type="component" value="Unassembled WGS sequence"/>
</dbReference>
<dbReference type="InterPro" id="IPR001810">
    <property type="entry name" value="F-box_dom"/>
</dbReference>
<name>A0AAW0AYS7_9AGAR</name>
<keyword evidence="3" id="KW-1185">Reference proteome</keyword>
<organism evidence="2 3">
    <name type="scientific">Favolaschia claudopus</name>
    <dbReference type="NCBI Taxonomy" id="2862362"/>
    <lineage>
        <taxon>Eukaryota</taxon>
        <taxon>Fungi</taxon>
        <taxon>Dikarya</taxon>
        <taxon>Basidiomycota</taxon>
        <taxon>Agaricomycotina</taxon>
        <taxon>Agaricomycetes</taxon>
        <taxon>Agaricomycetidae</taxon>
        <taxon>Agaricales</taxon>
        <taxon>Marasmiineae</taxon>
        <taxon>Mycenaceae</taxon>
        <taxon>Favolaschia</taxon>
    </lineage>
</organism>
<reference evidence="2 3" key="1">
    <citation type="journal article" date="2024" name="J Genomics">
        <title>Draft genome sequencing and assembly of Favolaschia claudopus CIRM-BRFM 2984 isolated from oak limbs.</title>
        <authorList>
            <person name="Navarro D."/>
            <person name="Drula E."/>
            <person name="Chaduli D."/>
            <person name="Cazenave R."/>
            <person name="Ahrendt S."/>
            <person name="Wang J."/>
            <person name="Lipzen A."/>
            <person name="Daum C."/>
            <person name="Barry K."/>
            <person name="Grigoriev I.V."/>
            <person name="Favel A."/>
            <person name="Rosso M.N."/>
            <person name="Martin F."/>
        </authorList>
    </citation>
    <scope>NUCLEOTIDE SEQUENCE [LARGE SCALE GENOMIC DNA]</scope>
    <source>
        <strain evidence="2 3">CIRM-BRFM 2984</strain>
    </source>
</reference>
<gene>
    <name evidence="2" type="ORF">R3P38DRAFT_3558883</name>
</gene>
<protein>
    <recommendedName>
        <fullName evidence="1">F-box domain-containing protein</fullName>
    </recommendedName>
</protein>
<evidence type="ECO:0000313" key="3">
    <source>
        <dbReference type="Proteomes" id="UP001362999"/>
    </source>
</evidence>
<dbReference type="InterPro" id="IPR032675">
    <property type="entry name" value="LRR_dom_sf"/>
</dbReference>